<evidence type="ECO:0000256" key="2">
    <source>
        <dbReference type="ARBA" id="ARBA00010976"/>
    </source>
</evidence>
<organism evidence="6 7">
    <name type="scientific">Capra hircus</name>
    <name type="common">Goat</name>
    <dbReference type="NCBI Taxonomy" id="9925"/>
    <lineage>
        <taxon>Eukaryota</taxon>
        <taxon>Metazoa</taxon>
        <taxon>Chordata</taxon>
        <taxon>Craniata</taxon>
        <taxon>Vertebrata</taxon>
        <taxon>Euteleostomi</taxon>
        <taxon>Mammalia</taxon>
        <taxon>Eutheria</taxon>
        <taxon>Laurasiatheria</taxon>
        <taxon>Artiodactyla</taxon>
        <taxon>Ruminantia</taxon>
        <taxon>Pecora</taxon>
        <taxon>Bovidae</taxon>
        <taxon>Caprinae</taxon>
        <taxon>Capra</taxon>
    </lineage>
</organism>
<dbReference type="Bgee" id="ENSCHIG00000025740">
    <property type="expression patterns" value="Expressed in thymus and 1 other cell type or tissue"/>
</dbReference>
<reference evidence="6" key="3">
    <citation type="submission" date="2025-09" db="UniProtKB">
        <authorList>
            <consortium name="Ensembl"/>
        </authorList>
    </citation>
    <scope>IDENTIFICATION</scope>
</reference>
<name>A0A452G4B9_CAPHI</name>
<dbReference type="STRING" id="9925.ENSCHIP00000031351"/>
<dbReference type="GO" id="GO:0005829">
    <property type="term" value="C:cytosol"/>
    <property type="evidence" value="ECO:0007669"/>
    <property type="project" value="TreeGrafter"/>
</dbReference>
<accession>A0A452G4B9</accession>
<dbReference type="Proteomes" id="UP000291000">
    <property type="component" value="Chromosome 11"/>
</dbReference>
<dbReference type="Pfam" id="PF04538">
    <property type="entry name" value="BEX"/>
    <property type="match status" value="1"/>
</dbReference>
<dbReference type="InterPro" id="IPR021156">
    <property type="entry name" value="TF_A-like/BEX"/>
</dbReference>
<keyword evidence="4" id="KW-0862">Zinc</keyword>
<dbReference type="InterPro" id="IPR007623">
    <property type="entry name" value="BEX"/>
</dbReference>
<comment type="similarity">
    <text evidence="2">Belongs to the BEX family.</text>
</comment>
<evidence type="ECO:0000256" key="1">
    <source>
        <dbReference type="ARBA" id="ARBA00004496"/>
    </source>
</evidence>
<dbReference type="Ensembl" id="ENSCHIT00000039224.1">
    <property type="protein sequence ID" value="ENSCHIP00000031351.1"/>
    <property type="gene ID" value="ENSCHIG00000025740.1"/>
</dbReference>
<evidence type="ECO:0000313" key="7">
    <source>
        <dbReference type="Proteomes" id="UP000291000"/>
    </source>
</evidence>
<proteinExistence type="inferred from homology"/>
<reference evidence="6" key="2">
    <citation type="submission" date="2025-08" db="UniProtKB">
        <authorList>
            <consortium name="Ensembl"/>
        </authorList>
    </citation>
    <scope>IDENTIFICATION</scope>
</reference>
<dbReference type="AlphaFoldDB" id="A0A452G4B9"/>
<feature type="compositionally biased region" description="Basic and acidic residues" evidence="5">
    <location>
        <begin position="17"/>
        <end position="36"/>
    </location>
</feature>
<feature type="region of interest" description="Disordered" evidence="5">
    <location>
        <begin position="1"/>
        <end position="37"/>
    </location>
</feature>
<protein>
    <submittedName>
        <fullName evidence="6">Uncharacterized protein</fullName>
    </submittedName>
</protein>
<dbReference type="EMBL" id="LWLT01000009">
    <property type="status" value="NOT_ANNOTATED_CDS"/>
    <property type="molecule type" value="Genomic_DNA"/>
</dbReference>
<reference evidence="6 7" key="1">
    <citation type="submission" date="2016-04" db="EMBL/GenBank/DDBJ databases">
        <title>Polished mammalian reference genomes with single-molecule sequencing and chromosome conformation capture applied to the Capra hircus genome.</title>
        <authorList>
            <person name="Bickhart D.M."/>
            <person name="Koren S."/>
            <person name="Rosen B."/>
            <person name="Hastie A."/>
            <person name="Liachko I."/>
            <person name="Sullivan S.T."/>
            <person name="Burton J."/>
            <person name="Sayre B.L."/>
            <person name="Huson H.J."/>
            <person name="Lee J."/>
            <person name="Lam E."/>
            <person name="Kelley C.M."/>
            <person name="Hutchison J.L."/>
            <person name="Zhou Y."/>
            <person name="Sun J."/>
            <person name="Crisa A."/>
            <person name="Schwartz J.C."/>
            <person name="Hammond J.A."/>
            <person name="Schroeder S.G."/>
            <person name="Liu G.E."/>
            <person name="Dunham M."/>
            <person name="Shendure J."/>
            <person name="Sonstegard T.S."/>
            <person name="Phillippy A.M."/>
            <person name="Van Tassell C.P."/>
            <person name="Smith T.P."/>
        </authorList>
    </citation>
    <scope>NUCLEOTIDE SEQUENCE [LARGE SCALE GENOMIC DNA]</scope>
</reference>
<evidence type="ECO:0000256" key="3">
    <source>
        <dbReference type="ARBA" id="ARBA00022490"/>
    </source>
</evidence>
<dbReference type="PANTHER" id="PTHR19430">
    <property type="entry name" value="PROTEIN BEX1-RELATED"/>
    <property type="match status" value="1"/>
</dbReference>
<keyword evidence="3" id="KW-0963">Cytoplasm</keyword>
<evidence type="ECO:0000256" key="4">
    <source>
        <dbReference type="ARBA" id="ARBA00022833"/>
    </source>
</evidence>
<evidence type="ECO:0000313" key="6">
    <source>
        <dbReference type="Ensembl" id="ENSCHIP00000031351.1"/>
    </source>
</evidence>
<dbReference type="GeneTree" id="ENSGT00940000153412"/>
<comment type="subcellular location">
    <subcellularLocation>
        <location evidence="1">Cytoplasm</location>
    </subcellularLocation>
</comment>
<dbReference type="PANTHER" id="PTHR19430:SF1">
    <property type="entry name" value="PROTEIN BEX3"/>
    <property type="match status" value="1"/>
</dbReference>
<dbReference type="GO" id="GO:0007165">
    <property type="term" value="P:signal transduction"/>
    <property type="evidence" value="ECO:0007669"/>
    <property type="project" value="TreeGrafter"/>
</dbReference>
<keyword evidence="7" id="KW-1185">Reference proteome</keyword>
<evidence type="ECO:0000256" key="5">
    <source>
        <dbReference type="SAM" id="MobiDB-lite"/>
    </source>
</evidence>
<dbReference type="GO" id="GO:0005102">
    <property type="term" value="F:signaling receptor binding"/>
    <property type="evidence" value="ECO:0007669"/>
    <property type="project" value="TreeGrafter"/>
</dbReference>
<sequence length="118" mass="13531">MANIHQGNGEMEQPVRNGKEGHPLGEGEGHEPERNHTWGQACRLASNSQCASMLSHVNNGMGGDGDDMEVFMEEMREIRRKLWELQFRNSLHMLLGVLSNRRDHHDEFCLLPWLLPFP</sequence>